<dbReference type="AlphaFoldDB" id="A0A7X3MDM2"/>
<reference evidence="2 3" key="1">
    <citation type="submission" date="2019-12" db="EMBL/GenBank/DDBJ databases">
        <title>Sporaefaciens musculi gen. nov., sp. nov., a novel bacterium isolated from the caecum of an obese mouse.</title>
        <authorList>
            <person name="Rasmussen T.S."/>
            <person name="Streidl T."/>
            <person name="Hitch T.C.A."/>
            <person name="Wortmann E."/>
            <person name="Deptula P."/>
            <person name="Hansen M."/>
            <person name="Nielsen D.S."/>
            <person name="Clavel T."/>
            <person name="Vogensen F.K."/>
        </authorList>
    </citation>
    <scope>NUCLEOTIDE SEQUENCE [LARGE SCALE GENOMIC DNA]</scope>
    <source>
        <strain evidence="2 3">WCA-9-b2</strain>
    </source>
</reference>
<dbReference type="RefSeq" id="WP_159749655.1">
    <property type="nucleotide sequence ID" value="NZ_WUQX01000001.1"/>
</dbReference>
<dbReference type="InterPro" id="IPR036676">
    <property type="entry name" value="PurM-like_C_sf"/>
</dbReference>
<dbReference type="Pfam" id="PF02769">
    <property type="entry name" value="AIRS_C"/>
    <property type="match status" value="1"/>
</dbReference>
<dbReference type="InterPro" id="IPR011854">
    <property type="entry name" value="HypE"/>
</dbReference>
<evidence type="ECO:0000313" key="3">
    <source>
        <dbReference type="Proteomes" id="UP000460412"/>
    </source>
</evidence>
<comment type="caution">
    <text evidence="2">The sequence shown here is derived from an EMBL/GenBank/DDBJ whole genome shotgun (WGS) entry which is preliminary data.</text>
</comment>
<evidence type="ECO:0000259" key="1">
    <source>
        <dbReference type="Pfam" id="PF02769"/>
    </source>
</evidence>
<dbReference type="Gene3D" id="3.90.650.10">
    <property type="entry name" value="PurM-like C-terminal domain"/>
    <property type="match status" value="1"/>
</dbReference>
<organism evidence="2 3">
    <name type="scientific">Sporofaciens musculi</name>
    <dbReference type="NCBI Taxonomy" id="2681861"/>
    <lineage>
        <taxon>Bacteria</taxon>
        <taxon>Bacillati</taxon>
        <taxon>Bacillota</taxon>
        <taxon>Clostridia</taxon>
        <taxon>Lachnospirales</taxon>
        <taxon>Lachnospiraceae</taxon>
        <taxon>Sporofaciens</taxon>
    </lineage>
</organism>
<dbReference type="EMBL" id="WUQX01000001">
    <property type="protein sequence ID" value="MXP74390.1"/>
    <property type="molecule type" value="Genomic_DNA"/>
</dbReference>
<dbReference type="InterPro" id="IPR010918">
    <property type="entry name" value="PurM-like_C_dom"/>
</dbReference>
<dbReference type="PANTHER" id="PTHR30303:SF4">
    <property type="entry name" value="HYDROGENASE EXPRESSION_FORMATION PROTEIN HYPE"/>
    <property type="match status" value="1"/>
</dbReference>
<dbReference type="PANTHER" id="PTHR30303">
    <property type="entry name" value="HYDROGENASE ISOENZYMES FORMATION PROTEIN HYPE"/>
    <property type="match status" value="1"/>
</dbReference>
<keyword evidence="3" id="KW-1185">Reference proteome</keyword>
<evidence type="ECO:0000313" key="2">
    <source>
        <dbReference type="EMBL" id="MXP74390.1"/>
    </source>
</evidence>
<dbReference type="SUPFAM" id="SSF56042">
    <property type="entry name" value="PurM C-terminal domain-like"/>
    <property type="match status" value="1"/>
</dbReference>
<name>A0A7X3MDM2_9FIRM</name>
<accession>A0A7X3MDM2</accession>
<proteinExistence type="predicted"/>
<dbReference type="GO" id="GO:0051604">
    <property type="term" value="P:protein maturation"/>
    <property type="evidence" value="ECO:0007669"/>
    <property type="project" value="TreeGrafter"/>
</dbReference>
<sequence length="293" mass="32118">MEIKTEAGRALSKNSFACGWSKHICTYALAAAVNALAAKEAECIAAEAQILFPTGTDSSGAYALEKAFCKVCQERGIEKQEVVIRRNPLFGLPVVQITAMGLDTGNTVMQEEALRGGPGDELVLVKWIGMEGMLRIADEKGNELRQRFAPVFIRQIQSWRKELFAGRELEIARSMGVVSIRQITEGGILGALWDLAKETGCGLDLDMKRMSVLQETIEVCEQYRLNPYQLTSAGSFLMAAADGKALADALCENQLQASVIGRLTAGNDKIIHNGEDVRYLDRPAPDEIYKIFL</sequence>
<gene>
    <name evidence="2" type="ORF">GN277_02830</name>
</gene>
<protein>
    <recommendedName>
        <fullName evidence="1">PurM-like C-terminal domain-containing protein</fullName>
    </recommendedName>
</protein>
<dbReference type="Proteomes" id="UP000460412">
    <property type="component" value="Unassembled WGS sequence"/>
</dbReference>
<feature type="domain" description="PurM-like C-terminal" evidence="1">
    <location>
        <begin position="118"/>
        <end position="269"/>
    </location>
</feature>